<feature type="transmembrane region" description="Helical" evidence="6">
    <location>
        <begin position="34"/>
        <end position="54"/>
    </location>
</feature>
<evidence type="ECO:0000256" key="3">
    <source>
        <dbReference type="ARBA" id="ARBA00022514"/>
    </source>
</evidence>
<keyword evidence="4 6" id="KW-0472">Membrane</keyword>
<feature type="region of interest" description="Disordered" evidence="5">
    <location>
        <begin position="66"/>
        <end position="92"/>
    </location>
</feature>
<proteinExistence type="inferred from homology"/>
<dbReference type="GO" id="GO:0005164">
    <property type="term" value="F:tumor necrosis factor receptor binding"/>
    <property type="evidence" value="ECO:0007669"/>
    <property type="project" value="InterPro"/>
</dbReference>
<evidence type="ECO:0000313" key="9">
    <source>
        <dbReference type="Proteomes" id="UP001221898"/>
    </source>
</evidence>
<dbReference type="InterPro" id="IPR008983">
    <property type="entry name" value="Tumour_necrosis_fac-like_dom"/>
</dbReference>
<dbReference type="PANTHER" id="PTHR11471">
    <property type="entry name" value="TUMOR NECROSIS FACTOR FAMILY MEMBER"/>
    <property type="match status" value="1"/>
</dbReference>
<keyword evidence="9" id="KW-1185">Reference proteome</keyword>
<evidence type="ECO:0000256" key="4">
    <source>
        <dbReference type="ARBA" id="ARBA00023136"/>
    </source>
</evidence>
<feature type="compositionally biased region" description="Polar residues" evidence="5">
    <location>
        <begin position="72"/>
        <end position="92"/>
    </location>
</feature>
<dbReference type="GO" id="GO:0005615">
    <property type="term" value="C:extracellular space"/>
    <property type="evidence" value="ECO:0007669"/>
    <property type="project" value="UniProtKB-KW"/>
</dbReference>
<dbReference type="PANTHER" id="PTHR11471:SF57">
    <property type="entry name" value="CD154"/>
    <property type="match status" value="1"/>
</dbReference>
<evidence type="ECO:0000259" key="7">
    <source>
        <dbReference type="PROSITE" id="PS50049"/>
    </source>
</evidence>
<name>A0AAD7RUH5_9TELE</name>
<dbReference type="EMBL" id="JAINUG010000167">
    <property type="protein sequence ID" value="KAJ8390557.1"/>
    <property type="molecule type" value="Genomic_DNA"/>
</dbReference>
<dbReference type="SUPFAM" id="SSF49842">
    <property type="entry name" value="TNF-like"/>
    <property type="match status" value="1"/>
</dbReference>
<reference evidence="8" key="1">
    <citation type="journal article" date="2023" name="Science">
        <title>Genome structures resolve the early diversification of teleost fishes.</title>
        <authorList>
            <person name="Parey E."/>
            <person name="Louis A."/>
            <person name="Montfort J."/>
            <person name="Bouchez O."/>
            <person name="Roques C."/>
            <person name="Iampietro C."/>
            <person name="Lluch J."/>
            <person name="Castinel A."/>
            <person name="Donnadieu C."/>
            <person name="Desvignes T."/>
            <person name="Floi Bucao C."/>
            <person name="Jouanno E."/>
            <person name="Wen M."/>
            <person name="Mejri S."/>
            <person name="Dirks R."/>
            <person name="Jansen H."/>
            <person name="Henkel C."/>
            <person name="Chen W.J."/>
            <person name="Zahm M."/>
            <person name="Cabau C."/>
            <person name="Klopp C."/>
            <person name="Thompson A.W."/>
            <person name="Robinson-Rechavi M."/>
            <person name="Braasch I."/>
            <person name="Lecointre G."/>
            <person name="Bobe J."/>
            <person name="Postlethwait J.H."/>
            <person name="Berthelot C."/>
            <person name="Roest Crollius H."/>
            <person name="Guiguen Y."/>
        </authorList>
    </citation>
    <scope>NUCLEOTIDE SEQUENCE</scope>
    <source>
        <strain evidence="8">NC1722</strain>
    </source>
</reference>
<dbReference type="Proteomes" id="UP001221898">
    <property type="component" value="Unassembled WGS sequence"/>
</dbReference>
<evidence type="ECO:0000256" key="2">
    <source>
        <dbReference type="ARBA" id="ARBA00008670"/>
    </source>
</evidence>
<comment type="caution">
    <text evidence="8">The sequence shown here is derived from an EMBL/GenBank/DDBJ whole genome shotgun (WGS) entry which is preliminary data.</text>
</comment>
<evidence type="ECO:0000313" key="8">
    <source>
        <dbReference type="EMBL" id="KAJ8390557.1"/>
    </source>
</evidence>
<keyword evidence="3" id="KW-0202">Cytokine</keyword>
<dbReference type="Pfam" id="PF00229">
    <property type="entry name" value="TNF"/>
    <property type="match status" value="1"/>
</dbReference>
<accession>A0AAD7RUH5</accession>
<feature type="region of interest" description="Disordered" evidence="5">
    <location>
        <begin position="1"/>
        <end position="20"/>
    </location>
</feature>
<dbReference type="SMART" id="SM00207">
    <property type="entry name" value="TNF"/>
    <property type="match status" value="1"/>
</dbReference>
<gene>
    <name evidence="8" type="ORF">AAFF_G00101630</name>
</gene>
<evidence type="ECO:0000256" key="6">
    <source>
        <dbReference type="SAM" id="Phobius"/>
    </source>
</evidence>
<evidence type="ECO:0000256" key="1">
    <source>
        <dbReference type="ARBA" id="ARBA00004370"/>
    </source>
</evidence>
<dbReference type="GO" id="GO:0016020">
    <property type="term" value="C:membrane"/>
    <property type="evidence" value="ECO:0007669"/>
    <property type="project" value="UniProtKB-SubCell"/>
</dbReference>
<dbReference type="GO" id="GO:0006955">
    <property type="term" value="P:immune response"/>
    <property type="evidence" value="ECO:0007669"/>
    <property type="project" value="InterPro"/>
</dbReference>
<keyword evidence="6" id="KW-0812">Transmembrane</keyword>
<dbReference type="AlphaFoldDB" id="A0AAD7RUH5"/>
<dbReference type="Gene3D" id="2.60.120.40">
    <property type="match status" value="1"/>
</dbReference>
<feature type="domain" description="THD" evidence="7">
    <location>
        <begin position="68"/>
        <end position="217"/>
    </location>
</feature>
<keyword evidence="6" id="KW-1133">Transmembrane helix</keyword>
<dbReference type="InterPro" id="IPR006052">
    <property type="entry name" value="TNF_dom"/>
</dbReference>
<comment type="subcellular location">
    <subcellularLocation>
        <location evidence="1">Membrane</location>
    </subcellularLocation>
</comment>
<dbReference type="GO" id="GO:0005125">
    <property type="term" value="F:cytokine activity"/>
    <property type="evidence" value="ECO:0007669"/>
    <property type="project" value="UniProtKB-KW"/>
</dbReference>
<dbReference type="PROSITE" id="PS50049">
    <property type="entry name" value="THD_2"/>
    <property type="match status" value="1"/>
</dbReference>
<evidence type="ECO:0000256" key="5">
    <source>
        <dbReference type="SAM" id="MobiDB-lite"/>
    </source>
</evidence>
<comment type="similarity">
    <text evidence="2">Belongs to the tumor necrosis factor family.</text>
</comment>
<sequence>MINTYNDSLHPPPVPPRYGGQSLVRNQTGAHTRLLSAAFVVQAAVTVVLFIYLFQRIDTVPQTEGKVDSLSVPGQHSGSGTLAQMKVQQPSGGSRSKTLCWNWDHSTLKNVDYFPVRRMLHIRLSGYYYVYSQVTFSKRHPRIPLVQSVMRRRGAEDAAGEDLLFKAFCSLGSGEICTSYHGGVVHLEEGQRLYVNVTDLSLVNFDVTTTTFGLFLLQHTP</sequence>
<organism evidence="8 9">
    <name type="scientific">Aldrovandia affinis</name>
    <dbReference type="NCBI Taxonomy" id="143900"/>
    <lineage>
        <taxon>Eukaryota</taxon>
        <taxon>Metazoa</taxon>
        <taxon>Chordata</taxon>
        <taxon>Craniata</taxon>
        <taxon>Vertebrata</taxon>
        <taxon>Euteleostomi</taxon>
        <taxon>Actinopterygii</taxon>
        <taxon>Neopterygii</taxon>
        <taxon>Teleostei</taxon>
        <taxon>Notacanthiformes</taxon>
        <taxon>Halosauridae</taxon>
        <taxon>Aldrovandia</taxon>
    </lineage>
</organism>
<protein>
    <recommendedName>
        <fullName evidence="7">THD domain-containing protein</fullName>
    </recommendedName>
</protein>